<evidence type="ECO:0000313" key="1">
    <source>
        <dbReference type="EMBL" id="RPA81904.1"/>
    </source>
</evidence>
<dbReference type="EMBL" id="ML119675">
    <property type="protein sequence ID" value="RPA81904.1"/>
    <property type="molecule type" value="Genomic_DNA"/>
</dbReference>
<protein>
    <submittedName>
        <fullName evidence="1">Uncharacterized protein</fullName>
    </submittedName>
</protein>
<gene>
    <name evidence="1" type="ORF">BJ508DRAFT_325927</name>
</gene>
<sequence length="215" mass="24015">MPPSQVPLVRNVVRTDRDDEYDIHFQECIGQIITSGFPRAAYEQVCRELRSHGGTAACVFEEPPVHKHIANLAMPHPEVPDTTVHGMLSLNYRIGDGGCSGFYLQEARPRTGKAFVAQLGYIRRTGQTDVLSRLMELLAGGHKVFARIIPFSVAAVRSRDGHHYTSFQIEWRATACYDIHTHLRGLRFSDMSLPDDQPSHISVNFDTVPGVAHPL</sequence>
<proteinExistence type="predicted"/>
<name>A0A3N4IJU4_ASCIM</name>
<organism evidence="1 2">
    <name type="scientific">Ascobolus immersus RN42</name>
    <dbReference type="NCBI Taxonomy" id="1160509"/>
    <lineage>
        <taxon>Eukaryota</taxon>
        <taxon>Fungi</taxon>
        <taxon>Dikarya</taxon>
        <taxon>Ascomycota</taxon>
        <taxon>Pezizomycotina</taxon>
        <taxon>Pezizomycetes</taxon>
        <taxon>Pezizales</taxon>
        <taxon>Ascobolaceae</taxon>
        <taxon>Ascobolus</taxon>
    </lineage>
</organism>
<reference evidence="1 2" key="1">
    <citation type="journal article" date="2018" name="Nat. Ecol. Evol.">
        <title>Pezizomycetes genomes reveal the molecular basis of ectomycorrhizal truffle lifestyle.</title>
        <authorList>
            <person name="Murat C."/>
            <person name="Payen T."/>
            <person name="Noel B."/>
            <person name="Kuo A."/>
            <person name="Morin E."/>
            <person name="Chen J."/>
            <person name="Kohler A."/>
            <person name="Krizsan K."/>
            <person name="Balestrini R."/>
            <person name="Da Silva C."/>
            <person name="Montanini B."/>
            <person name="Hainaut M."/>
            <person name="Levati E."/>
            <person name="Barry K.W."/>
            <person name="Belfiori B."/>
            <person name="Cichocki N."/>
            <person name="Clum A."/>
            <person name="Dockter R.B."/>
            <person name="Fauchery L."/>
            <person name="Guy J."/>
            <person name="Iotti M."/>
            <person name="Le Tacon F."/>
            <person name="Lindquist E.A."/>
            <person name="Lipzen A."/>
            <person name="Malagnac F."/>
            <person name="Mello A."/>
            <person name="Molinier V."/>
            <person name="Miyauchi S."/>
            <person name="Poulain J."/>
            <person name="Riccioni C."/>
            <person name="Rubini A."/>
            <person name="Sitrit Y."/>
            <person name="Splivallo R."/>
            <person name="Traeger S."/>
            <person name="Wang M."/>
            <person name="Zifcakova L."/>
            <person name="Wipf D."/>
            <person name="Zambonelli A."/>
            <person name="Paolocci F."/>
            <person name="Nowrousian M."/>
            <person name="Ottonello S."/>
            <person name="Baldrian P."/>
            <person name="Spatafora J.W."/>
            <person name="Henrissat B."/>
            <person name="Nagy L.G."/>
            <person name="Aury J.M."/>
            <person name="Wincker P."/>
            <person name="Grigoriev I.V."/>
            <person name="Bonfante P."/>
            <person name="Martin F.M."/>
        </authorList>
    </citation>
    <scope>NUCLEOTIDE SEQUENCE [LARGE SCALE GENOMIC DNA]</scope>
    <source>
        <strain evidence="1 2">RN42</strain>
    </source>
</reference>
<evidence type="ECO:0000313" key="2">
    <source>
        <dbReference type="Proteomes" id="UP000275078"/>
    </source>
</evidence>
<dbReference type="Proteomes" id="UP000275078">
    <property type="component" value="Unassembled WGS sequence"/>
</dbReference>
<keyword evidence="2" id="KW-1185">Reference proteome</keyword>
<dbReference type="AlphaFoldDB" id="A0A3N4IJU4"/>
<accession>A0A3N4IJU4</accession>